<comment type="catalytic activity">
    <reaction evidence="8">
        <text>L-homoserine + ATP = O-phospho-L-homoserine + ADP + H(+)</text>
        <dbReference type="Rhea" id="RHEA:13985"/>
        <dbReference type="ChEBI" id="CHEBI:15378"/>
        <dbReference type="ChEBI" id="CHEBI:30616"/>
        <dbReference type="ChEBI" id="CHEBI:57476"/>
        <dbReference type="ChEBI" id="CHEBI:57590"/>
        <dbReference type="ChEBI" id="CHEBI:456216"/>
        <dbReference type="EC" id="2.7.1.39"/>
    </reaction>
</comment>
<evidence type="ECO:0000256" key="7">
    <source>
        <dbReference type="ARBA" id="ARBA00038240"/>
    </source>
</evidence>
<dbReference type="GO" id="GO:0009088">
    <property type="term" value="P:threonine biosynthetic process"/>
    <property type="evidence" value="ECO:0007669"/>
    <property type="project" value="UniProtKB-UniRule"/>
</dbReference>
<keyword evidence="1 8" id="KW-0028">Amino-acid biosynthesis</keyword>
<name>D9SIV4_GALCS</name>
<evidence type="ECO:0000256" key="1">
    <source>
        <dbReference type="ARBA" id="ARBA00022605"/>
    </source>
</evidence>
<dbReference type="PANTHER" id="PTHR21064:SF6">
    <property type="entry name" value="AMINOGLYCOSIDE PHOSPHOTRANSFERASE DOMAIN-CONTAINING PROTEIN"/>
    <property type="match status" value="1"/>
</dbReference>
<dbReference type="GO" id="GO:0005524">
    <property type="term" value="F:ATP binding"/>
    <property type="evidence" value="ECO:0007669"/>
    <property type="project" value="UniProtKB-KW"/>
</dbReference>
<dbReference type="Pfam" id="PF01636">
    <property type="entry name" value="APH"/>
    <property type="match status" value="1"/>
</dbReference>
<dbReference type="SUPFAM" id="SSF56112">
    <property type="entry name" value="Protein kinase-like (PK-like)"/>
    <property type="match status" value="1"/>
</dbReference>
<reference evidence="11 12" key="1">
    <citation type="submission" date="2010-08" db="EMBL/GenBank/DDBJ databases">
        <title>Complete sequence of Gallionella capsiferriformans ES-2.</title>
        <authorList>
            <consortium name="US DOE Joint Genome Institute"/>
            <person name="Lucas S."/>
            <person name="Copeland A."/>
            <person name="Lapidus A."/>
            <person name="Cheng J.-F."/>
            <person name="Bruce D."/>
            <person name="Goodwin L."/>
            <person name="Pitluck S."/>
            <person name="Chertkov O."/>
            <person name="Davenport K.W."/>
            <person name="Detter J.C."/>
            <person name="Han C."/>
            <person name="Tapia R."/>
            <person name="Land M."/>
            <person name="Hauser L."/>
            <person name="Chang Y.-J."/>
            <person name="Jeffries C."/>
            <person name="Kyrpides N."/>
            <person name="Ivanova N."/>
            <person name="Mikhailova N."/>
            <person name="Shelobolina E.S."/>
            <person name="Picardal F."/>
            <person name="Roden E."/>
            <person name="Emerson D."/>
            <person name="Woyke T."/>
        </authorList>
    </citation>
    <scope>NUCLEOTIDE SEQUENCE [LARGE SCALE GENOMIC DNA]</scope>
    <source>
        <strain evidence="11 12">ES-2</strain>
    </source>
</reference>
<dbReference type="PANTHER" id="PTHR21064">
    <property type="entry name" value="AMINOGLYCOSIDE PHOSPHOTRANSFERASE DOMAIN-CONTAINING PROTEIN-RELATED"/>
    <property type="match status" value="1"/>
</dbReference>
<keyword evidence="6 8" id="KW-0067">ATP-binding</keyword>
<protein>
    <recommendedName>
        <fullName evidence="8 9">Homoserine kinase</fullName>
        <shortName evidence="8">HK</shortName>
        <shortName evidence="8">HSK</shortName>
        <ecNumber evidence="8 9">2.7.1.39</ecNumber>
    </recommendedName>
</protein>
<dbReference type="EC" id="2.7.1.39" evidence="8 9"/>
<evidence type="ECO:0000313" key="11">
    <source>
        <dbReference type="EMBL" id="ADL54230.1"/>
    </source>
</evidence>
<dbReference type="AlphaFoldDB" id="D9SIV4"/>
<dbReference type="STRING" id="395494.Galf_0185"/>
<comment type="pathway">
    <text evidence="8">Amino-acid biosynthesis; L-threonine biosynthesis; L-threonine from L-aspartate: step 4/5.</text>
</comment>
<organism evidence="11 12">
    <name type="scientific">Gallionella capsiferriformans (strain ES-2)</name>
    <name type="common">Gallionella ferruginea capsiferriformans (strain ES-2)</name>
    <dbReference type="NCBI Taxonomy" id="395494"/>
    <lineage>
        <taxon>Bacteria</taxon>
        <taxon>Pseudomonadati</taxon>
        <taxon>Pseudomonadota</taxon>
        <taxon>Betaproteobacteria</taxon>
        <taxon>Nitrosomonadales</taxon>
        <taxon>Gallionellaceae</taxon>
        <taxon>Gallionella</taxon>
    </lineage>
</organism>
<keyword evidence="4 8" id="KW-0547">Nucleotide-binding</keyword>
<dbReference type="RefSeq" id="WP_013292173.1">
    <property type="nucleotide sequence ID" value="NC_014394.1"/>
</dbReference>
<dbReference type="CDD" id="cd05153">
    <property type="entry name" value="HomoserineK_II"/>
    <property type="match status" value="1"/>
</dbReference>
<evidence type="ECO:0000313" key="12">
    <source>
        <dbReference type="Proteomes" id="UP000001235"/>
    </source>
</evidence>
<dbReference type="Proteomes" id="UP000001235">
    <property type="component" value="Chromosome"/>
</dbReference>
<dbReference type="OrthoDB" id="9777460at2"/>
<keyword evidence="5 8" id="KW-0418">Kinase</keyword>
<dbReference type="GO" id="GO:0004413">
    <property type="term" value="F:homoserine kinase activity"/>
    <property type="evidence" value="ECO:0007669"/>
    <property type="project" value="UniProtKB-UniRule"/>
</dbReference>
<dbReference type="NCBIfam" id="NF003558">
    <property type="entry name" value="PRK05231.1"/>
    <property type="match status" value="1"/>
</dbReference>
<dbReference type="HOGENOM" id="CLU_053300_0_0_4"/>
<dbReference type="NCBIfam" id="TIGR00938">
    <property type="entry name" value="thrB_alt"/>
    <property type="match status" value="1"/>
</dbReference>
<dbReference type="eggNOG" id="COG2334">
    <property type="taxonomic scope" value="Bacteria"/>
</dbReference>
<evidence type="ECO:0000256" key="2">
    <source>
        <dbReference type="ARBA" id="ARBA00022679"/>
    </source>
</evidence>
<feature type="domain" description="Aminoglycoside phosphotransferase" evidence="10">
    <location>
        <begin position="27"/>
        <end position="253"/>
    </location>
</feature>
<dbReference type="UniPathway" id="UPA00050">
    <property type="reaction ID" value="UER00064"/>
</dbReference>
<dbReference type="InterPro" id="IPR005280">
    <property type="entry name" value="Homoserine_kinase_II"/>
</dbReference>
<keyword evidence="12" id="KW-1185">Reference proteome</keyword>
<dbReference type="InterPro" id="IPR050249">
    <property type="entry name" value="Pseudomonas-type_ThrB"/>
</dbReference>
<sequence length="313" mass="35101">MSVYTTVSDAELTVWLNDYSLGELQELQGIASGIENTNYFVTTSNGRFVLTLFEKLRADELPFYLNLMAHLARHGIPCPAPMANRHNQFLGVLKDKPACIVSRLSGKSTTAPTLAHCAAMGAMLGQMHIAGQSFSQIMPNPRGGAWRMATAPQVRPFINTGQAALLDSEIALHAQRNYSLLPQGLIHADLFRDNVLLEGERVGGLIDFYFACTDALLYDVAITVNDWCMRPDGILDTTQAQTFLRAYHTVRPLQDSEHQAWPLMLRQAALRFWLSRLFDKYLPRDGELIHAHDPAHFERILKNHIDTSQAVWI</sequence>
<evidence type="ECO:0000259" key="10">
    <source>
        <dbReference type="Pfam" id="PF01636"/>
    </source>
</evidence>
<dbReference type="Gene3D" id="3.90.1200.10">
    <property type="match status" value="1"/>
</dbReference>
<dbReference type="Gene3D" id="3.30.200.20">
    <property type="entry name" value="Phosphorylase Kinase, domain 1"/>
    <property type="match status" value="1"/>
</dbReference>
<dbReference type="InterPro" id="IPR011009">
    <property type="entry name" value="Kinase-like_dom_sf"/>
</dbReference>
<evidence type="ECO:0000256" key="6">
    <source>
        <dbReference type="ARBA" id="ARBA00022840"/>
    </source>
</evidence>
<dbReference type="EMBL" id="CP002159">
    <property type="protein sequence ID" value="ADL54230.1"/>
    <property type="molecule type" value="Genomic_DNA"/>
</dbReference>
<keyword evidence="2 8" id="KW-0808">Transferase</keyword>
<gene>
    <name evidence="8" type="primary">thrB</name>
    <name evidence="11" type="ordered locus">Galf_0185</name>
</gene>
<dbReference type="KEGG" id="gca:Galf_0185"/>
<evidence type="ECO:0000256" key="9">
    <source>
        <dbReference type="NCBIfam" id="TIGR00938"/>
    </source>
</evidence>
<dbReference type="HAMAP" id="MF_00301">
    <property type="entry name" value="Homoser_kinase_2"/>
    <property type="match status" value="1"/>
</dbReference>
<accession>D9SIV4</accession>
<keyword evidence="3 8" id="KW-0791">Threonine biosynthesis</keyword>
<evidence type="ECO:0000256" key="3">
    <source>
        <dbReference type="ARBA" id="ARBA00022697"/>
    </source>
</evidence>
<evidence type="ECO:0000256" key="8">
    <source>
        <dbReference type="HAMAP-Rule" id="MF_00301"/>
    </source>
</evidence>
<evidence type="ECO:0000256" key="5">
    <source>
        <dbReference type="ARBA" id="ARBA00022777"/>
    </source>
</evidence>
<dbReference type="InterPro" id="IPR002575">
    <property type="entry name" value="Aminoglycoside_PTrfase"/>
</dbReference>
<comment type="similarity">
    <text evidence="7 8">Belongs to the pseudomonas-type ThrB family.</text>
</comment>
<evidence type="ECO:0000256" key="4">
    <source>
        <dbReference type="ARBA" id="ARBA00022741"/>
    </source>
</evidence>
<proteinExistence type="inferred from homology"/>